<evidence type="ECO:0000256" key="11">
    <source>
        <dbReference type="SAM" id="MobiDB-lite"/>
    </source>
</evidence>
<organism evidence="13 14">
    <name type="scientific">Mya arenaria</name>
    <name type="common">Soft-shell clam</name>
    <dbReference type="NCBI Taxonomy" id="6604"/>
    <lineage>
        <taxon>Eukaryota</taxon>
        <taxon>Metazoa</taxon>
        <taxon>Spiralia</taxon>
        <taxon>Lophotrochozoa</taxon>
        <taxon>Mollusca</taxon>
        <taxon>Bivalvia</taxon>
        <taxon>Autobranchia</taxon>
        <taxon>Heteroconchia</taxon>
        <taxon>Euheterodonta</taxon>
        <taxon>Imparidentia</taxon>
        <taxon>Neoheterodontei</taxon>
        <taxon>Myida</taxon>
        <taxon>Myoidea</taxon>
        <taxon>Myidae</taxon>
        <taxon>Mya</taxon>
    </lineage>
</organism>
<dbReference type="InterPro" id="IPR009057">
    <property type="entry name" value="Homeodomain-like_sf"/>
</dbReference>
<evidence type="ECO:0000259" key="12">
    <source>
        <dbReference type="PROSITE" id="PS50071"/>
    </source>
</evidence>
<dbReference type="Pfam" id="PF00046">
    <property type="entry name" value="Homeodomain"/>
    <property type="match status" value="1"/>
</dbReference>
<reference evidence="13" key="1">
    <citation type="submission" date="2022-11" db="EMBL/GenBank/DDBJ databases">
        <title>Centuries of genome instability and evolution in soft-shell clam transmissible cancer (bioRxiv).</title>
        <authorList>
            <person name="Hart S.F.M."/>
            <person name="Yonemitsu M.A."/>
            <person name="Giersch R.M."/>
            <person name="Beal B.F."/>
            <person name="Arriagada G."/>
            <person name="Davis B.W."/>
            <person name="Ostrander E.A."/>
            <person name="Goff S.P."/>
            <person name="Metzger M.J."/>
        </authorList>
    </citation>
    <scope>NUCLEOTIDE SEQUENCE</scope>
    <source>
        <strain evidence="13">MELC-2E11</strain>
        <tissue evidence="13">Siphon/mantle</tissue>
    </source>
</reference>
<evidence type="ECO:0000256" key="4">
    <source>
        <dbReference type="ARBA" id="ARBA00023125"/>
    </source>
</evidence>
<keyword evidence="2" id="KW-0217">Developmental protein</keyword>
<keyword evidence="6" id="KW-0010">Activator</keyword>
<protein>
    <submittedName>
        <fullName evidence="13">MEOX2-like protein</fullName>
    </submittedName>
</protein>
<evidence type="ECO:0000256" key="10">
    <source>
        <dbReference type="RuleBase" id="RU000682"/>
    </source>
</evidence>
<dbReference type="SMART" id="SM00389">
    <property type="entry name" value="HOX"/>
    <property type="match status" value="1"/>
</dbReference>
<comment type="subcellular location">
    <subcellularLocation>
        <location evidence="1 9 10">Nucleus</location>
    </subcellularLocation>
</comment>
<dbReference type="InterPro" id="IPR020479">
    <property type="entry name" value="HD_metazoa"/>
</dbReference>
<feature type="domain" description="Homeobox" evidence="12">
    <location>
        <begin position="172"/>
        <end position="232"/>
    </location>
</feature>
<dbReference type="InterPro" id="IPR042634">
    <property type="entry name" value="MOX-1/MOX-2"/>
</dbReference>
<evidence type="ECO:0000256" key="6">
    <source>
        <dbReference type="ARBA" id="ARBA00023159"/>
    </source>
</evidence>
<dbReference type="InterPro" id="IPR017970">
    <property type="entry name" value="Homeobox_CS"/>
</dbReference>
<accession>A0ABY7E561</accession>
<evidence type="ECO:0000256" key="1">
    <source>
        <dbReference type="ARBA" id="ARBA00004123"/>
    </source>
</evidence>
<dbReference type="Gene3D" id="1.10.10.60">
    <property type="entry name" value="Homeodomain-like"/>
    <property type="match status" value="1"/>
</dbReference>
<dbReference type="SUPFAM" id="SSF46689">
    <property type="entry name" value="Homeodomain-like"/>
    <property type="match status" value="1"/>
</dbReference>
<feature type="DNA-binding region" description="Homeobox" evidence="9">
    <location>
        <begin position="174"/>
        <end position="233"/>
    </location>
</feature>
<evidence type="ECO:0000256" key="3">
    <source>
        <dbReference type="ARBA" id="ARBA00023015"/>
    </source>
</evidence>
<proteinExistence type="predicted"/>
<keyword evidence="8 9" id="KW-0539">Nucleus</keyword>
<dbReference type="PRINTS" id="PR00024">
    <property type="entry name" value="HOMEOBOX"/>
</dbReference>
<sequence>MDHHQLLGMNGSSVNHFQTIFHPNYGIAGGYSRNGGLEGHMYDTRAGPAPNVPCDCPPPYAHVWNIASYHSNYLLPCSTSPVTHSDKSRLIDEYSNTCPPDEDSKYSQFSNSLNYKDKYFHSDGNHYGYNTQTTLADDKLSADDDSLEDADDNEKEHNSSASGGGFKLDLSVKSRKERTAFTKHQIRELEKEFNLHNYLTRLRRYEIAVALDLTERQVKVWFQNRRMKWKRVKGTHVVKDKVSGQIKPVTSMAPVVTSENEQEATSMRTVDDDVIRNVCMDYVSEL</sequence>
<dbReference type="PROSITE" id="PS50071">
    <property type="entry name" value="HOMEOBOX_2"/>
    <property type="match status" value="1"/>
</dbReference>
<name>A0ABY7E561_MYAAR</name>
<evidence type="ECO:0000256" key="8">
    <source>
        <dbReference type="ARBA" id="ARBA00023242"/>
    </source>
</evidence>
<keyword evidence="5 9" id="KW-0371">Homeobox</keyword>
<evidence type="ECO:0000256" key="7">
    <source>
        <dbReference type="ARBA" id="ARBA00023163"/>
    </source>
</evidence>
<dbReference type="Proteomes" id="UP001164746">
    <property type="component" value="Chromosome 5"/>
</dbReference>
<keyword evidence="4 9" id="KW-0238">DNA-binding</keyword>
<keyword evidence="7" id="KW-0804">Transcription</keyword>
<evidence type="ECO:0000256" key="9">
    <source>
        <dbReference type="PROSITE-ProRule" id="PRU00108"/>
    </source>
</evidence>
<keyword evidence="14" id="KW-1185">Reference proteome</keyword>
<keyword evidence="3" id="KW-0805">Transcription regulation</keyword>
<evidence type="ECO:0000256" key="5">
    <source>
        <dbReference type="ARBA" id="ARBA00023155"/>
    </source>
</evidence>
<gene>
    <name evidence="13" type="ORF">MAR_020532</name>
</gene>
<dbReference type="PROSITE" id="PS00027">
    <property type="entry name" value="HOMEOBOX_1"/>
    <property type="match status" value="1"/>
</dbReference>
<evidence type="ECO:0000313" key="13">
    <source>
        <dbReference type="EMBL" id="WAR05163.1"/>
    </source>
</evidence>
<feature type="compositionally biased region" description="Acidic residues" evidence="11">
    <location>
        <begin position="143"/>
        <end position="153"/>
    </location>
</feature>
<dbReference type="PANTHER" id="PTHR24328">
    <property type="entry name" value="HOMEOBOX PROTEIN MOX"/>
    <property type="match status" value="1"/>
</dbReference>
<dbReference type="CDD" id="cd00086">
    <property type="entry name" value="homeodomain"/>
    <property type="match status" value="1"/>
</dbReference>
<feature type="region of interest" description="Disordered" evidence="11">
    <location>
        <begin position="142"/>
        <end position="167"/>
    </location>
</feature>
<dbReference type="InterPro" id="IPR001356">
    <property type="entry name" value="HD"/>
</dbReference>
<evidence type="ECO:0000313" key="14">
    <source>
        <dbReference type="Proteomes" id="UP001164746"/>
    </source>
</evidence>
<dbReference type="PANTHER" id="PTHR24328:SF7">
    <property type="entry name" value="BUTTONLESS"/>
    <property type="match status" value="1"/>
</dbReference>
<dbReference type="EMBL" id="CP111016">
    <property type="protein sequence ID" value="WAR05163.1"/>
    <property type="molecule type" value="Genomic_DNA"/>
</dbReference>
<evidence type="ECO:0000256" key="2">
    <source>
        <dbReference type="ARBA" id="ARBA00022473"/>
    </source>
</evidence>